<dbReference type="GO" id="GO:0047838">
    <property type="term" value="F:D-xylose 1-dehydrogenase (NAD+) activity"/>
    <property type="evidence" value="ECO:0007669"/>
    <property type="project" value="UniProtKB-EC"/>
</dbReference>
<dbReference type="GO" id="GO:0048038">
    <property type="term" value="F:quinone binding"/>
    <property type="evidence" value="ECO:0007669"/>
    <property type="project" value="TreeGrafter"/>
</dbReference>
<dbReference type="Proteomes" id="UP000676409">
    <property type="component" value="Chromosome"/>
</dbReference>
<dbReference type="RefSeq" id="WP_211936576.1">
    <property type="nucleotide sequence ID" value="NZ_CP073078.1"/>
</dbReference>
<dbReference type="AlphaFoldDB" id="A0A975FWF9"/>
<dbReference type="Gene3D" id="3.40.50.720">
    <property type="entry name" value="NAD(P)-binding Rossmann-like Domain"/>
    <property type="match status" value="1"/>
</dbReference>
<gene>
    <name evidence="4" type="ORF">KCG34_15670</name>
</gene>
<comment type="similarity">
    <text evidence="1">Belongs to the short-chain dehydrogenases/reductases (SDR) family.</text>
</comment>
<dbReference type="KEGG" id="caul:KCG34_15670"/>
<dbReference type="PANTHER" id="PTHR42760">
    <property type="entry name" value="SHORT-CHAIN DEHYDROGENASES/REDUCTASES FAMILY MEMBER"/>
    <property type="match status" value="1"/>
</dbReference>
<dbReference type="EC" id="1.1.1.175" evidence="2"/>
<dbReference type="EMBL" id="CP073078">
    <property type="protein sequence ID" value="QUD86524.1"/>
    <property type="molecule type" value="Genomic_DNA"/>
</dbReference>
<evidence type="ECO:0000313" key="4">
    <source>
        <dbReference type="EMBL" id="QUD86524.1"/>
    </source>
</evidence>
<dbReference type="CDD" id="cd05233">
    <property type="entry name" value="SDR_c"/>
    <property type="match status" value="1"/>
</dbReference>
<dbReference type="FunFam" id="3.40.50.720:FF:000084">
    <property type="entry name" value="Short-chain dehydrogenase reductase"/>
    <property type="match status" value="1"/>
</dbReference>
<evidence type="ECO:0000313" key="5">
    <source>
        <dbReference type="Proteomes" id="UP000676409"/>
    </source>
</evidence>
<dbReference type="InterPro" id="IPR002347">
    <property type="entry name" value="SDR_fam"/>
</dbReference>
<evidence type="ECO:0000256" key="2">
    <source>
        <dbReference type="ARBA" id="ARBA00066641"/>
    </source>
</evidence>
<keyword evidence="5" id="KW-1185">Reference proteome</keyword>
<proteinExistence type="inferred from homology"/>
<sequence length="267" mass="27045">MAGRLAGKACLITGAGQTPGETVGNGRAMALLFAREGAKVLCIDRRLESAAETVAMIQTEGGEAAAFEADVSRDGDCAAAVAEAGAQFGRLDVLVNNVGIGGRGDGPAHRADEAAFDRILAVNLKSAFLMIRHAIPVMRAQGGGAIVNISSLASIAGGNQVAYEVSKAGMNRLTTSVANANAAHGIRCNAILPGLMDTPMAVAGIANARGEDPEAVRAARNARVPLRGKMGTAWDTAHAALFLASDEAGFITGVLLPVDGGMSARVG</sequence>
<dbReference type="PRINTS" id="PR00081">
    <property type="entry name" value="GDHRDH"/>
</dbReference>
<dbReference type="GO" id="GO:0006633">
    <property type="term" value="P:fatty acid biosynthetic process"/>
    <property type="evidence" value="ECO:0007669"/>
    <property type="project" value="TreeGrafter"/>
</dbReference>
<dbReference type="Pfam" id="PF13561">
    <property type="entry name" value="adh_short_C2"/>
    <property type="match status" value="1"/>
</dbReference>
<dbReference type="SUPFAM" id="SSF51735">
    <property type="entry name" value="NAD(P)-binding Rossmann-fold domains"/>
    <property type="match status" value="1"/>
</dbReference>
<protein>
    <recommendedName>
        <fullName evidence="3">D-xylose 1-dehydrogenase</fullName>
        <ecNumber evidence="2">1.1.1.175</ecNumber>
    </recommendedName>
</protein>
<dbReference type="InterPro" id="IPR036291">
    <property type="entry name" value="NAD(P)-bd_dom_sf"/>
</dbReference>
<name>A0A975FWF9_9CAUL</name>
<dbReference type="PANTHER" id="PTHR42760:SF122">
    <property type="entry name" value="NAD(P)-BINDING PROTEIN"/>
    <property type="match status" value="1"/>
</dbReference>
<reference evidence="4" key="1">
    <citation type="submission" date="2021-04" db="EMBL/GenBank/DDBJ databases">
        <title>The complete genome sequence of Caulobacter sp. S6.</title>
        <authorList>
            <person name="Tang Y."/>
            <person name="Ouyang W."/>
            <person name="Liu Q."/>
            <person name="Huang B."/>
            <person name="Guo Z."/>
            <person name="Lei P."/>
        </authorList>
    </citation>
    <scope>NUCLEOTIDE SEQUENCE</scope>
    <source>
        <strain evidence="4">S6</strain>
    </source>
</reference>
<organism evidence="4 5">
    <name type="scientific">Phenylobacterium montanum</name>
    <dbReference type="NCBI Taxonomy" id="2823693"/>
    <lineage>
        <taxon>Bacteria</taxon>
        <taxon>Pseudomonadati</taxon>
        <taxon>Pseudomonadota</taxon>
        <taxon>Alphaproteobacteria</taxon>
        <taxon>Caulobacterales</taxon>
        <taxon>Caulobacteraceae</taxon>
        <taxon>Phenylobacterium</taxon>
    </lineage>
</organism>
<dbReference type="PRINTS" id="PR00080">
    <property type="entry name" value="SDRFAMILY"/>
</dbReference>
<evidence type="ECO:0000256" key="1">
    <source>
        <dbReference type="ARBA" id="ARBA00006484"/>
    </source>
</evidence>
<accession>A0A975FWF9</accession>
<evidence type="ECO:0000256" key="3">
    <source>
        <dbReference type="ARBA" id="ARBA00069939"/>
    </source>
</evidence>